<reference evidence="2 3" key="2">
    <citation type="journal article" date="2012" name="Eukaryot. Cell">
        <title>Genome update of Botrytis cinerea strains B05.10 and T4.</title>
        <authorList>
            <person name="Staats M."/>
            <person name="van Kan J.A."/>
        </authorList>
    </citation>
    <scope>NUCLEOTIDE SEQUENCE [LARGE SCALE GENOMIC DNA]</scope>
    <source>
        <strain evidence="2 3">B05.10</strain>
    </source>
</reference>
<organism evidence="2 3">
    <name type="scientific">Botryotinia fuckeliana (strain B05.10)</name>
    <name type="common">Noble rot fungus</name>
    <name type="synonym">Botrytis cinerea</name>
    <dbReference type="NCBI Taxonomy" id="332648"/>
    <lineage>
        <taxon>Eukaryota</taxon>
        <taxon>Fungi</taxon>
        <taxon>Dikarya</taxon>
        <taxon>Ascomycota</taxon>
        <taxon>Pezizomycotina</taxon>
        <taxon>Leotiomycetes</taxon>
        <taxon>Helotiales</taxon>
        <taxon>Sclerotiniaceae</taxon>
        <taxon>Botrytis</taxon>
    </lineage>
</organism>
<dbReference type="RefSeq" id="XP_024546877.1">
    <property type="nucleotide sequence ID" value="XM_024691107.1"/>
</dbReference>
<dbReference type="AlphaFoldDB" id="A0A384J7S5"/>
<accession>A0A384J7S5</accession>
<feature type="compositionally biased region" description="Basic and acidic residues" evidence="1">
    <location>
        <begin position="1"/>
        <end position="10"/>
    </location>
</feature>
<protein>
    <submittedName>
        <fullName evidence="2">Uncharacterized protein</fullName>
    </submittedName>
</protein>
<sequence>MRKTPAKTENRPNPLTHSEPHHNAFMIKRVKARPSITESAERRGAPIDKNVIL</sequence>
<dbReference type="VEuPathDB" id="FungiDB:Bcin02g01180"/>
<name>A0A384J7S5_BOTFB</name>
<evidence type="ECO:0000313" key="3">
    <source>
        <dbReference type="Proteomes" id="UP000001798"/>
    </source>
</evidence>
<evidence type="ECO:0000313" key="2">
    <source>
        <dbReference type="EMBL" id="ATZ46748.1"/>
    </source>
</evidence>
<evidence type="ECO:0000256" key="1">
    <source>
        <dbReference type="SAM" id="MobiDB-lite"/>
    </source>
</evidence>
<proteinExistence type="predicted"/>
<feature type="region of interest" description="Disordered" evidence="1">
    <location>
        <begin position="34"/>
        <end position="53"/>
    </location>
</feature>
<gene>
    <name evidence="2" type="ORF">BCIN_02g01180</name>
</gene>
<feature type="region of interest" description="Disordered" evidence="1">
    <location>
        <begin position="1"/>
        <end position="23"/>
    </location>
</feature>
<keyword evidence="3" id="KW-1185">Reference proteome</keyword>
<reference evidence="2 3" key="1">
    <citation type="journal article" date="2011" name="PLoS Genet.">
        <title>Genomic analysis of the necrotrophic fungal pathogens Sclerotinia sclerotiorum and Botrytis cinerea.</title>
        <authorList>
            <person name="Amselem J."/>
            <person name="Cuomo C.A."/>
            <person name="van Kan J.A."/>
            <person name="Viaud M."/>
            <person name="Benito E.P."/>
            <person name="Couloux A."/>
            <person name="Coutinho P.M."/>
            <person name="de Vries R.P."/>
            <person name="Dyer P.S."/>
            <person name="Fillinger S."/>
            <person name="Fournier E."/>
            <person name="Gout L."/>
            <person name="Hahn M."/>
            <person name="Kohn L."/>
            <person name="Lapalu N."/>
            <person name="Plummer K.M."/>
            <person name="Pradier J.M."/>
            <person name="Quevillon E."/>
            <person name="Sharon A."/>
            <person name="Simon A."/>
            <person name="ten Have A."/>
            <person name="Tudzynski B."/>
            <person name="Tudzynski P."/>
            <person name="Wincker P."/>
            <person name="Andrew M."/>
            <person name="Anthouard V."/>
            <person name="Beever R.E."/>
            <person name="Beffa R."/>
            <person name="Benoit I."/>
            <person name="Bouzid O."/>
            <person name="Brault B."/>
            <person name="Chen Z."/>
            <person name="Choquer M."/>
            <person name="Collemare J."/>
            <person name="Cotton P."/>
            <person name="Danchin E.G."/>
            <person name="Da Silva C."/>
            <person name="Gautier A."/>
            <person name="Giraud C."/>
            <person name="Giraud T."/>
            <person name="Gonzalez C."/>
            <person name="Grossetete S."/>
            <person name="Guldener U."/>
            <person name="Henrissat B."/>
            <person name="Howlett B.J."/>
            <person name="Kodira C."/>
            <person name="Kretschmer M."/>
            <person name="Lappartient A."/>
            <person name="Leroch M."/>
            <person name="Levis C."/>
            <person name="Mauceli E."/>
            <person name="Neuveglise C."/>
            <person name="Oeser B."/>
            <person name="Pearson M."/>
            <person name="Poulain J."/>
            <person name="Poussereau N."/>
            <person name="Quesneville H."/>
            <person name="Rascle C."/>
            <person name="Schumacher J."/>
            <person name="Segurens B."/>
            <person name="Sexton A."/>
            <person name="Silva E."/>
            <person name="Sirven C."/>
            <person name="Soanes D.M."/>
            <person name="Talbot N.J."/>
            <person name="Templeton M."/>
            <person name="Yandava C."/>
            <person name="Yarden O."/>
            <person name="Zeng Q."/>
            <person name="Rollins J.A."/>
            <person name="Lebrun M.H."/>
            <person name="Dickman M."/>
        </authorList>
    </citation>
    <scope>NUCLEOTIDE SEQUENCE [LARGE SCALE GENOMIC DNA]</scope>
    <source>
        <strain evidence="2 3">B05.10</strain>
    </source>
</reference>
<dbReference type="GeneID" id="36393907"/>
<dbReference type="Proteomes" id="UP000001798">
    <property type="component" value="Chromosome 2"/>
</dbReference>
<dbReference type="KEGG" id="bfu:BCIN_02g01180"/>
<reference evidence="2 3" key="3">
    <citation type="journal article" date="2017" name="Mol. Plant Pathol.">
        <title>A gapless genome sequence of the fungus Botrytis cinerea.</title>
        <authorList>
            <person name="Van Kan J.A."/>
            <person name="Stassen J.H."/>
            <person name="Mosbach A."/>
            <person name="Van Der Lee T.A."/>
            <person name="Faino L."/>
            <person name="Farmer A.D."/>
            <person name="Papasotiriou D.G."/>
            <person name="Zhou S."/>
            <person name="Seidl M.F."/>
            <person name="Cottam E."/>
            <person name="Edel D."/>
            <person name="Hahn M."/>
            <person name="Schwartz D.C."/>
            <person name="Dietrich R.A."/>
            <person name="Widdison S."/>
            <person name="Scalliet G."/>
        </authorList>
    </citation>
    <scope>NUCLEOTIDE SEQUENCE [LARGE SCALE GENOMIC DNA]</scope>
    <source>
        <strain evidence="2 3">B05.10</strain>
    </source>
</reference>
<dbReference type="EMBL" id="CP009806">
    <property type="protein sequence ID" value="ATZ46748.1"/>
    <property type="molecule type" value="Genomic_DNA"/>
</dbReference>